<accession>A0A550I0M2</accession>
<dbReference type="OrthoDB" id="9793589at2"/>
<organism evidence="10 11">
    <name type="scientific">Christiangramia sabulilitoris</name>
    <dbReference type="NCBI Taxonomy" id="2583991"/>
    <lineage>
        <taxon>Bacteria</taxon>
        <taxon>Pseudomonadati</taxon>
        <taxon>Bacteroidota</taxon>
        <taxon>Flavobacteriia</taxon>
        <taxon>Flavobacteriales</taxon>
        <taxon>Flavobacteriaceae</taxon>
        <taxon>Christiangramia</taxon>
    </lineage>
</organism>
<feature type="transmembrane region" description="Helical" evidence="8">
    <location>
        <begin position="304"/>
        <end position="325"/>
    </location>
</feature>
<protein>
    <submittedName>
        <fullName evidence="10">Cation:proton antiporter</fullName>
    </submittedName>
</protein>
<dbReference type="InterPro" id="IPR006153">
    <property type="entry name" value="Cation/H_exchanger_TM"/>
</dbReference>
<evidence type="ECO:0000256" key="2">
    <source>
        <dbReference type="ARBA" id="ARBA00022448"/>
    </source>
</evidence>
<feature type="transmembrane region" description="Helical" evidence="8">
    <location>
        <begin position="223"/>
        <end position="239"/>
    </location>
</feature>
<comment type="caution">
    <text evidence="10">The sequence shown here is derived from an EMBL/GenBank/DDBJ whole genome shotgun (WGS) entry which is preliminary data.</text>
</comment>
<evidence type="ECO:0000256" key="1">
    <source>
        <dbReference type="ARBA" id="ARBA00004141"/>
    </source>
</evidence>
<dbReference type="Proteomes" id="UP000315131">
    <property type="component" value="Unassembled WGS sequence"/>
</dbReference>
<feature type="transmembrane region" description="Helical" evidence="8">
    <location>
        <begin position="189"/>
        <end position="211"/>
    </location>
</feature>
<dbReference type="InterPro" id="IPR038770">
    <property type="entry name" value="Na+/solute_symporter_sf"/>
</dbReference>
<dbReference type="SUPFAM" id="SSF52402">
    <property type="entry name" value="Adenine nucleotide alpha hydrolases-like"/>
    <property type="match status" value="1"/>
</dbReference>
<feature type="transmembrane region" description="Helical" evidence="8">
    <location>
        <begin position="337"/>
        <end position="358"/>
    </location>
</feature>
<feature type="transmembrane region" description="Helical" evidence="8">
    <location>
        <begin position="97"/>
        <end position="120"/>
    </location>
</feature>
<feature type="transmembrane region" description="Helical" evidence="8">
    <location>
        <begin position="41"/>
        <end position="60"/>
    </location>
</feature>
<reference evidence="10 11" key="1">
    <citation type="submission" date="2019-06" db="EMBL/GenBank/DDBJ databases">
        <title>Gramella sabulilitoris sp. nov., isolated from a marine sand.</title>
        <authorList>
            <person name="Yoon J.-H."/>
        </authorList>
    </citation>
    <scope>NUCLEOTIDE SEQUENCE [LARGE SCALE GENOMIC DNA]</scope>
    <source>
        <strain evidence="10 11">HSMS-1</strain>
    </source>
</reference>
<keyword evidence="5 8" id="KW-1133">Transmembrane helix</keyword>
<dbReference type="EMBL" id="VHSF01000003">
    <property type="protein sequence ID" value="TRO64537.1"/>
    <property type="molecule type" value="Genomic_DNA"/>
</dbReference>
<keyword evidence="11" id="KW-1185">Reference proteome</keyword>
<sequence length="711" mass="78326">MLELLYLDFTLPLTNPVLKFLIILLIILITPVLLNKIRVPAILGLIIAGAVIGPYGFNLLERDSGIILSGTAGLLYIMFLAGLEIDLGDFKKNGSKSLLFGAYTFSIPMLLGIFGSFYILGYSMQTSVLLASMFASHTLIAYPLVRRMGITRNIAVNISVGGTIITDTLALLVLAVIVGMNKGEVDLYFWVRLFISILIFGLIVLYIFPLLARWFFKTVTDSVSQYIFVLTLVFLAAFLSEVAGIEGIIGAFLCGLALNPLIPRSSALMNRVEFVGNAIFIPFFLIGIGMLIDYELFFSDSGSLKVGAFMIIVATLGKYLAAILAQKSLKLTSSEGLLIFGLSNAQAAATLAAVLIGYNIITGYTEAGEPLRLLSDEVLNGTILMILFTCTVASFVTEKAGRGILAEKAINPDEGDAGDKQRVLIPMKNIDNVDELIYLASLLKAGRSDKDLYGLNVIAGIGNPAEREEAEKIIEHARHAASASDYVLNGIIRYDLNLQNAITGVVKENEIGDLILGMHKNSDPSKVSLGYLTESLLFNCEVNIYIFRAFVPLNTVKRHVVLIPPNAEMEPGFYSLLDRLWNLGRNSGLLLQIYATPEVLKILDRLNLKDPLNLETSVLEETFHMDWFTENLQPYDNIIFLMFRRGDRAFQSYMENLPAILNSLGVENSFLLCYSNVGNRKSETTNLINASLDEPVEQLEGIFRKLINRKV</sequence>
<feature type="transmembrane region" description="Helical" evidence="8">
    <location>
        <begin position="245"/>
        <end position="262"/>
    </location>
</feature>
<keyword evidence="3" id="KW-0050">Antiport</keyword>
<dbReference type="Gene3D" id="1.20.1530.20">
    <property type="match status" value="1"/>
</dbReference>
<gene>
    <name evidence="10" type="ORF">FGM01_10200</name>
</gene>
<dbReference type="PANTHER" id="PTHR43562">
    <property type="entry name" value="NAPA-TYPE SODIUM/HYDROGEN ANTIPORTER"/>
    <property type="match status" value="1"/>
</dbReference>
<keyword evidence="7 8" id="KW-0472">Membrane</keyword>
<evidence type="ECO:0000313" key="10">
    <source>
        <dbReference type="EMBL" id="TRO64537.1"/>
    </source>
</evidence>
<evidence type="ECO:0000256" key="4">
    <source>
        <dbReference type="ARBA" id="ARBA00022692"/>
    </source>
</evidence>
<feature type="transmembrane region" description="Helical" evidence="8">
    <location>
        <begin position="154"/>
        <end position="177"/>
    </location>
</feature>
<feature type="transmembrane region" description="Helical" evidence="8">
    <location>
        <begin position="274"/>
        <end position="292"/>
    </location>
</feature>
<dbReference type="Pfam" id="PF00999">
    <property type="entry name" value="Na_H_Exchanger"/>
    <property type="match status" value="1"/>
</dbReference>
<dbReference type="AlphaFoldDB" id="A0A550I0M2"/>
<dbReference type="GO" id="GO:1902600">
    <property type="term" value="P:proton transmembrane transport"/>
    <property type="evidence" value="ECO:0007669"/>
    <property type="project" value="InterPro"/>
</dbReference>
<dbReference type="GO" id="GO:0015297">
    <property type="term" value="F:antiporter activity"/>
    <property type="evidence" value="ECO:0007669"/>
    <property type="project" value="UniProtKB-KW"/>
</dbReference>
<evidence type="ECO:0000313" key="11">
    <source>
        <dbReference type="Proteomes" id="UP000315131"/>
    </source>
</evidence>
<keyword evidence="2" id="KW-0813">Transport</keyword>
<keyword evidence="6" id="KW-0406">Ion transport</keyword>
<feature type="transmembrane region" description="Helical" evidence="8">
    <location>
        <begin position="66"/>
        <end position="85"/>
    </location>
</feature>
<evidence type="ECO:0000259" key="9">
    <source>
        <dbReference type="Pfam" id="PF00999"/>
    </source>
</evidence>
<feature type="domain" description="Cation/H+ exchanger transmembrane" evidence="9">
    <location>
        <begin position="25"/>
        <end position="397"/>
    </location>
</feature>
<evidence type="ECO:0000256" key="3">
    <source>
        <dbReference type="ARBA" id="ARBA00022449"/>
    </source>
</evidence>
<name>A0A550I0M2_9FLAO</name>
<evidence type="ECO:0000256" key="5">
    <source>
        <dbReference type="ARBA" id="ARBA00022989"/>
    </source>
</evidence>
<feature type="transmembrane region" description="Helical" evidence="8">
    <location>
        <begin position="378"/>
        <end position="396"/>
    </location>
</feature>
<evidence type="ECO:0000256" key="6">
    <source>
        <dbReference type="ARBA" id="ARBA00023065"/>
    </source>
</evidence>
<comment type="subcellular location">
    <subcellularLocation>
        <location evidence="1">Membrane</location>
        <topology evidence="1">Multi-pass membrane protein</topology>
    </subcellularLocation>
</comment>
<proteinExistence type="predicted"/>
<evidence type="ECO:0000256" key="7">
    <source>
        <dbReference type="ARBA" id="ARBA00023136"/>
    </source>
</evidence>
<feature type="transmembrane region" description="Helical" evidence="8">
    <location>
        <begin position="16"/>
        <end position="34"/>
    </location>
</feature>
<keyword evidence="4 8" id="KW-0812">Transmembrane</keyword>
<evidence type="ECO:0000256" key="8">
    <source>
        <dbReference type="SAM" id="Phobius"/>
    </source>
</evidence>
<dbReference type="PANTHER" id="PTHR43562:SF4">
    <property type="entry name" value="NA(+)_H(+) ANTIPORTER NHAS5"/>
    <property type="match status" value="1"/>
</dbReference>
<dbReference type="GO" id="GO:0016020">
    <property type="term" value="C:membrane"/>
    <property type="evidence" value="ECO:0007669"/>
    <property type="project" value="UniProtKB-SubCell"/>
</dbReference>